<dbReference type="EMBL" id="QUSY01001402">
    <property type="protein sequence ID" value="RHY25089.1"/>
    <property type="molecule type" value="Genomic_DNA"/>
</dbReference>
<protein>
    <recommendedName>
        <fullName evidence="2">Roadblock/LAMTOR2 domain-containing protein</fullName>
    </recommendedName>
</protein>
<dbReference type="SUPFAM" id="SSF103196">
    <property type="entry name" value="Roadblock/LC7 domain"/>
    <property type="match status" value="1"/>
</dbReference>
<reference evidence="3 4" key="1">
    <citation type="submission" date="2018-08" db="EMBL/GenBank/DDBJ databases">
        <title>Aphanomyces genome sequencing and annotation.</title>
        <authorList>
            <person name="Minardi D."/>
            <person name="Oidtmann B."/>
            <person name="Van Der Giezen M."/>
            <person name="Studholme D.J."/>
        </authorList>
    </citation>
    <scope>NUCLEOTIDE SEQUENCE [LARGE SCALE GENOMIC DNA]</scope>
    <source>
        <strain evidence="3 4">NJM0002</strain>
    </source>
</reference>
<organism evidence="3 4">
    <name type="scientific">Aphanomyces invadans</name>
    <dbReference type="NCBI Taxonomy" id="157072"/>
    <lineage>
        <taxon>Eukaryota</taxon>
        <taxon>Sar</taxon>
        <taxon>Stramenopiles</taxon>
        <taxon>Oomycota</taxon>
        <taxon>Saprolegniomycetes</taxon>
        <taxon>Saprolegniales</taxon>
        <taxon>Verrucalvaceae</taxon>
        <taxon>Aphanomyces</taxon>
    </lineage>
</organism>
<evidence type="ECO:0000259" key="2">
    <source>
        <dbReference type="Pfam" id="PF03259"/>
    </source>
</evidence>
<evidence type="ECO:0000313" key="4">
    <source>
        <dbReference type="Proteomes" id="UP000285060"/>
    </source>
</evidence>
<dbReference type="Proteomes" id="UP000285060">
    <property type="component" value="Unassembled WGS sequence"/>
</dbReference>
<keyword evidence="4" id="KW-1185">Reference proteome</keyword>
<accession>A0A418AKU6</accession>
<sequence length="164" mass="19122">MRALSCRHRFDLRFDQFGYWSCYPDVFFSPFSCDCSRLKMANNAPNEVEETIKALKSKPGFFSYIVMNNDGIVIKYENMEYKSAVMHAYHILNLYARSKKHLSKLFDASECEIECLRLRTKLHEMIIAQYTRFTLVVLQVSEAQVVKVDVKVEEVVKEEVTTPA</sequence>
<dbReference type="Gene3D" id="3.30.450.30">
    <property type="entry name" value="Dynein light chain 2a, cytoplasmic"/>
    <property type="match status" value="1"/>
</dbReference>
<dbReference type="PANTHER" id="PTHR10779">
    <property type="entry name" value="DYNEIN LIGHT CHAIN ROADBLOCK"/>
    <property type="match status" value="1"/>
</dbReference>
<proteinExistence type="inferred from homology"/>
<name>A0A418AKU6_9STRA</name>
<gene>
    <name evidence="3" type="ORF">DYB32_008525</name>
</gene>
<evidence type="ECO:0000313" key="3">
    <source>
        <dbReference type="EMBL" id="RHY25089.1"/>
    </source>
</evidence>
<feature type="domain" description="Roadblock/LAMTOR2" evidence="2">
    <location>
        <begin position="48"/>
        <end position="138"/>
    </location>
</feature>
<dbReference type="VEuPathDB" id="FungiDB:H310_02104"/>
<comment type="similarity">
    <text evidence="1">Belongs to the GAMAD family.</text>
</comment>
<dbReference type="Pfam" id="PF03259">
    <property type="entry name" value="Robl_LC7"/>
    <property type="match status" value="1"/>
</dbReference>
<comment type="caution">
    <text evidence="3">The sequence shown here is derived from an EMBL/GenBank/DDBJ whole genome shotgun (WGS) entry which is preliminary data.</text>
</comment>
<dbReference type="InterPro" id="IPR004942">
    <property type="entry name" value="Roadblock/LAMTOR2_dom"/>
</dbReference>
<dbReference type="AlphaFoldDB" id="A0A418AKU6"/>
<evidence type="ECO:0000256" key="1">
    <source>
        <dbReference type="ARBA" id="ARBA00007191"/>
    </source>
</evidence>